<name>A0AAW0XIF9_CHEQU</name>
<dbReference type="InterPro" id="IPR026699">
    <property type="entry name" value="Exosome_RNA_bind1/RRP40/RRP4"/>
</dbReference>
<reference evidence="6 7" key="1">
    <citation type="journal article" date="2024" name="BMC Genomics">
        <title>Genome assembly of redclaw crayfish (Cherax quadricarinatus) provides insights into its immune adaptation and hypoxia tolerance.</title>
        <authorList>
            <person name="Liu Z."/>
            <person name="Zheng J."/>
            <person name="Li H."/>
            <person name="Fang K."/>
            <person name="Wang S."/>
            <person name="He J."/>
            <person name="Zhou D."/>
            <person name="Weng S."/>
            <person name="Chi M."/>
            <person name="Gu Z."/>
            <person name="He J."/>
            <person name="Li F."/>
            <person name="Wang M."/>
        </authorList>
    </citation>
    <scope>NUCLEOTIDE SEQUENCE [LARGE SCALE GENOMIC DNA]</scope>
    <source>
        <strain evidence="6">ZL_2023a</strain>
    </source>
</reference>
<dbReference type="GO" id="GO:0071035">
    <property type="term" value="P:nuclear polyadenylation-dependent rRNA catabolic process"/>
    <property type="evidence" value="ECO:0007669"/>
    <property type="project" value="TreeGrafter"/>
</dbReference>
<evidence type="ECO:0008006" key="8">
    <source>
        <dbReference type="Google" id="ProtNLM"/>
    </source>
</evidence>
<dbReference type="GO" id="GO:0010468">
    <property type="term" value="P:regulation of gene expression"/>
    <property type="evidence" value="ECO:0007669"/>
    <property type="project" value="UniProtKB-ARBA"/>
</dbReference>
<dbReference type="PANTHER" id="PTHR21321:SF1">
    <property type="entry name" value="EXOSOME COMPLEX COMPONENT RRP40"/>
    <property type="match status" value="1"/>
</dbReference>
<dbReference type="InterPro" id="IPR004088">
    <property type="entry name" value="KH_dom_type_1"/>
</dbReference>
<dbReference type="SUPFAM" id="SSF50249">
    <property type="entry name" value="Nucleic acid-binding proteins"/>
    <property type="match status" value="1"/>
</dbReference>
<keyword evidence="2" id="KW-0271">Exosome</keyword>
<dbReference type="EMBL" id="JARKIK010000036">
    <property type="protein sequence ID" value="KAK8739546.1"/>
    <property type="molecule type" value="Genomic_DNA"/>
</dbReference>
<dbReference type="InterPro" id="IPR041054">
    <property type="entry name" value="Rrp40_N_euk"/>
</dbReference>
<evidence type="ECO:0000313" key="7">
    <source>
        <dbReference type="Proteomes" id="UP001445076"/>
    </source>
</evidence>
<dbReference type="GO" id="GO:0000176">
    <property type="term" value="C:nuclear exosome (RNase complex)"/>
    <property type="evidence" value="ECO:0007669"/>
    <property type="project" value="TreeGrafter"/>
</dbReference>
<dbReference type="GO" id="GO:0034475">
    <property type="term" value="P:U4 snRNA 3'-end processing"/>
    <property type="evidence" value="ECO:0007669"/>
    <property type="project" value="TreeGrafter"/>
</dbReference>
<dbReference type="GO" id="GO:0071034">
    <property type="term" value="P:CUT catabolic process"/>
    <property type="evidence" value="ECO:0007669"/>
    <property type="project" value="TreeGrafter"/>
</dbReference>
<dbReference type="Pfam" id="PF21262">
    <property type="entry name" value="RRP40_S1"/>
    <property type="match status" value="1"/>
</dbReference>
<dbReference type="Proteomes" id="UP001445076">
    <property type="component" value="Unassembled WGS sequence"/>
</dbReference>
<sequence>RAAKMGTNIGGVEVLRVVLPGDEVLQLNADKADISIGPGLRWQENVICATRSGLLKKTSKNLYYVDTHQKRYIPNAKEFVIGIVIKKTGNNYIIDIGASDKATISELVFENSSKKARKELKPGDLIFGQILVANKNIEPELVCIDVFNNLVGIGSLPDGGIMFTLPLHIARLIVNPKNSLLLMIAQKIKFMLLVGFNGRVWVKAQKQKEMVTIMNCLMMLEVMTLEEAKENIYRLHTSNSKNF</sequence>
<dbReference type="SUPFAM" id="SSF110324">
    <property type="entry name" value="Ribosomal L27 protein-like"/>
    <property type="match status" value="1"/>
</dbReference>
<accession>A0AAW0XIF9</accession>
<protein>
    <recommendedName>
        <fullName evidence="8">Ribosomal RNA-processing protein 40</fullName>
    </recommendedName>
</protein>
<gene>
    <name evidence="6" type="ORF">OTU49_003391</name>
</gene>
<organism evidence="6 7">
    <name type="scientific">Cherax quadricarinatus</name>
    <name type="common">Australian red claw crayfish</name>
    <dbReference type="NCBI Taxonomy" id="27406"/>
    <lineage>
        <taxon>Eukaryota</taxon>
        <taxon>Metazoa</taxon>
        <taxon>Ecdysozoa</taxon>
        <taxon>Arthropoda</taxon>
        <taxon>Crustacea</taxon>
        <taxon>Multicrustacea</taxon>
        <taxon>Malacostraca</taxon>
        <taxon>Eumalacostraca</taxon>
        <taxon>Eucarida</taxon>
        <taxon>Decapoda</taxon>
        <taxon>Pleocyemata</taxon>
        <taxon>Astacidea</taxon>
        <taxon>Parastacoidea</taxon>
        <taxon>Parastacidae</taxon>
        <taxon>Cherax</taxon>
    </lineage>
</organism>
<dbReference type="AlphaFoldDB" id="A0AAW0XIF9"/>
<comment type="subcellular location">
    <subcellularLocation>
        <location evidence="1">Nucleus</location>
    </subcellularLocation>
</comment>
<evidence type="ECO:0000256" key="2">
    <source>
        <dbReference type="ARBA" id="ARBA00022835"/>
    </source>
</evidence>
<dbReference type="GO" id="GO:0071038">
    <property type="term" value="P:TRAMP-dependent tRNA surveillance pathway"/>
    <property type="evidence" value="ECO:0007669"/>
    <property type="project" value="TreeGrafter"/>
</dbReference>
<dbReference type="GO" id="GO:0000467">
    <property type="term" value="P:exonucleolytic trimming to generate mature 3'-end of 5.8S rRNA from tricistronic rRNA transcript (SSU-rRNA, 5.8S rRNA, LSU-rRNA)"/>
    <property type="evidence" value="ECO:0007669"/>
    <property type="project" value="TreeGrafter"/>
</dbReference>
<dbReference type="Gene3D" id="3.30.1370.10">
    <property type="entry name" value="K Homology domain, type 1"/>
    <property type="match status" value="1"/>
</dbReference>
<dbReference type="GO" id="GO:0003723">
    <property type="term" value="F:RNA binding"/>
    <property type="evidence" value="ECO:0007669"/>
    <property type="project" value="UniProtKB-KW"/>
</dbReference>
<dbReference type="PANTHER" id="PTHR21321">
    <property type="entry name" value="PNAS-3 RELATED"/>
    <property type="match status" value="1"/>
</dbReference>
<dbReference type="SUPFAM" id="SSF54791">
    <property type="entry name" value="Eukaryotic type KH-domain (KH-domain type I)"/>
    <property type="match status" value="1"/>
</dbReference>
<dbReference type="Gene3D" id="2.40.50.140">
    <property type="entry name" value="Nucleic acid-binding proteins"/>
    <property type="match status" value="1"/>
</dbReference>
<proteinExistence type="predicted"/>
<dbReference type="GO" id="GO:0071051">
    <property type="term" value="P:poly(A)-dependent snoRNA 3'-end processing"/>
    <property type="evidence" value="ECO:0007669"/>
    <property type="project" value="TreeGrafter"/>
</dbReference>
<keyword evidence="3" id="KW-0694">RNA-binding</keyword>
<dbReference type="InterPro" id="IPR012340">
    <property type="entry name" value="NA-bd_OB-fold"/>
</dbReference>
<evidence type="ECO:0000259" key="5">
    <source>
        <dbReference type="Pfam" id="PF18311"/>
    </source>
</evidence>
<keyword evidence="7" id="KW-1185">Reference proteome</keyword>
<evidence type="ECO:0000256" key="3">
    <source>
        <dbReference type="ARBA" id="ARBA00022884"/>
    </source>
</evidence>
<feature type="domain" description="Exosome complex exonuclease Rrp40 N-terminal" evidence="5">
    <location>
        <begin position="35"/>
        <end position="71"/>
    </location>
</feature>
<evidence type="ECO:0000256" key="1">
    <source>
        <dbReference type="ARBA" id="ARBA00004123"/>
    </source>
</evidence>
<dbReference type="Gene3D" id="2.40.50.100">
    <property type="match status" value="1"/>
</dbReference>
<feature type="non-terminal residue" evidence="6">
    <location>
        <position position="1"/>
    </location>
</feature>
<comment type="caution">
    <text evidence="6">The sequence shown here is derived from an EMBL/GenBank/DDBJ whole genome shotgun (WGS) entry which is preliminary data.</text>
</comment>
<dbReference type="InterPro" id="IPR036612">
    <property type="entry name" value="KH_dom_type_1_sf"/>
</dbReference>
<evidence type="ECO:0000313" key="6">
    <source>
        <dbReference type="EMBL" id="KAK8739546.1"/>
    </source>
</evidence>
<dbReference type="Pfam" id="PF15985">
    <property type="entry name" value="KH_6"/>
    <property type="match status" value="1"/>
</dbReference>
<dbReference type="Pfam" id="PF18311">
    <property type="entry name" value="Rrp40_N"/>
    <property type="match status" value="1"/>
</dbReference>
<dbReference type="GO" id="GO:0000177">
    <property type="term" value="C:cytoplasmic exosome (RNase complex)"/>
    <property type="evidence" value="ECO:0007669"/>
    <property type="project" value="TreeGrafter"/>
</dbReference>
<feature type="domain" description="K Homology" evidence="4">
    <location>
        <begin position="160"/>
        <end position="207"/>
    </location>
</feature>
<evidence type="ECO:0000259" key="4">
    <source>
        <dbReference type="Pfam" id="PF15985"/>
    </source>
</evidence>